<dbReference type="OrthoDB" id="5148879at2"/>
<proteinExistence type="predicted"/>
<accession>A0A5P9Q8C5</accession>
<gene>
    <name evidence="1" type="ORF">KDY119_01176</name>
</gene>
<name>A0A5P9Q8C5_9MICO</name>
<dbReference type="AlphaFoldDB" id="A0A5P9Q8C5"/>
<reference evidence="1 2" key="1">
    <citation type="submission" date="2019-10" db="EMBL/GenBank/DDBJ databases">
        <title>Genome sequence of Luteimicrobium xylanilyticum HY-24.</title>
        <authorList>
            <person name="Kim D.Y."/>
            <person name="Park H.-Y."/>
        </authorList>
    </citation>
    <scope>NUCLEOTIDE SEQUENCE [LARGE SCALE GENOMIC DNA]</scope>
    <source>
        <strain evidence="1 2">HY-24</strain>
    </source>
</reference>
<sequence length="163" mass="17174">MRIDLTFDEARILALHGEPLPPVLTSLTCEDDTVYATLDLRRVPDPPAALRFAVALTPTVRAALRYEAYGSGVLDLRATATAAGLPVQRLLGFVEGPLRSALVKQGLPADAVAVVTGDGDPLVRVQVAEVLAQRAPGLHVTALTFAGGRIVVEGDVDPSFRLA</sequence>
<keyword evidence="2" id="KW-1185">Reference proteome</keyword>
<organism evidence="1 2">
    <name type="scientific">Luteimicrobium xylanilyticum</name>
    <dbReference type="NCBI Taxonomy" id="1133546"/>
    <lineage>
        <taxon>Bacteria</taxon>
        <taxon>Bacillati</taxon>
        <taxon>Actinomycetota</taxon>
        <taxon>Actinomycetes</taxon>
        <taxon>Micrococcales</taxon>
        <taxon>Luteimicrobium</taxon>
    </lineage>
</organism>
<dbReference type="RefSeq" id="WP_153022055.1">
    <property type="nucleotide sequence ID" value="NZ_BAABIH010000001.1"/>
</dbReference>
<dbReference type="EMBL" id="CP045529">
    <property type="protein sequence ID" value="QFU97677.1"/>
    <property type="molecule type" value="Genomic_DNA"/>
</dbReference>
<dbReference type="KEGG" id="lxl:KDY119_01176"/>
<evidence type="ECO:0000313" key="2">
    <source>
        <dbReference type="Proteomes" id="UP000326702"/>
    </source>
</evidence>
<evidence type="ECO:0000313" key="1">
    <source>
        <dbReference type="EMBL" id="QFU97677.1"/>
    </source>
</evidence>
<dbReference type="Proteomes" id="UP000326702">
    <property type="component" value="Chromosome"/>
</dbReference>
<protein>
    <submittedName>
        <fullName evidence="1">Uncharacterized protein</fullName>
    </submittedName>
</protein>